<reference evidence="3 4" key="1">
    <citation type="journal article" date="2015" name="Nature">
        <title>rRNA introns, odd ribosomes, and small enigmatic genomes across a large radiation of phyla.</title>
        <authorList>
            <person name="Brown C.T."/>
            <person name="Hug L.A."/>
            <person name="Thomas B.C."/>
            <person name="Sharon I."/>
            <person name="Castelle C.J."/>
            <person name="Singh A."/>
            <person name="Wilkins M.J."/>
            <person name="Williams K.H."/>
            <person name="Banfield J.F."/>
        </authorList>
    </citation>
    <scope>NUCLEOTIDE SEQUENCE [LARGE SCALE GENOMIC DNA]</scope>
</reference>
<keyword evidence="1" id="KW-0547">Nucleotide-binding</keyword>
<dbReference type="InterPro" id="IPR011761">
    <property type="entry name" value="ATP-grasp"/>
</dbReference>
<dbReference type="PATRIC" id="fig|1618331.3.peg.174"/>
<dbReference type="Pfam" id="PF08443">
    <property type="entry name" value="RimK"/>
    <property type="match status" value="1"/>
</dbReference>
<dbReference type="Gene3D" id="3.40.50.20">
    <property type="match status" value="1"/>
</dbReference>
<dbReference type="GO" id="GO:0005737">
    <property type="term" value="C:cytoplasm"/>
    <property type="evidence" value="ECO:0007669"/>
    <property type="project" value="TreeGrafter"/>
</dbReference>
<gene>
    <name evidence="3" type="ORF">US31_C0002G0094</name>
</gene>
<dbReference type="Gene3D" id="3.30.1490.20">
    <property type="entry name" value="ATP-grasp fold, A domain"/>
    <property type="match status" value="1"/>
</dbReference>
<feature type="domain" description="ATP-grasp" evidence="2">
    <location>
        <begin position="122"/>
        <end position="321"/>
    </location>
</feature>
<comment type="caution">
    <text evidence="3">The sequence shown here is derived from an EMBL/GenBank/DDBJ whole genome shotgun (WGS) entry which is preliminary data.</text>
</comment>
<dbReference type="SUPFAM" id="SSF56059">
    <property type="entry name" value="Glutathione synthetase ATP-binding domain-like"/>
    <property type="match status" value="1"/>
</dbReference>
<dbReference type="PROSITE" id="PS50975">
    <property type="entry name" value="ATP_GRASP"/>
    <property type="match status" value="1"/>
</dbReference>
<dbReference type="EMBL" id="LBSM01000002">
    <property type="protein sequence ID" value="KKQ18749.1"/>
    <property type="molecule type" value="Genomic_DNA"/>
</dbReference>
<dbReference type="GO" id="GO:0018169">
    <property type="term" value="F:ribosomal S6-glutamic acid ligase activity"/>
    <property type="evidence" value="ECO:0007669"/>
    <property type="project" value="TreeGrafter"/>
</dbReference>
<evidence type="ECO:0000256" key="1">
    <source>
        <dbReference type="PROSITE-ProRule" id="PRU00409"/>
    </source>
</evidence>
<evidence type="ECO:0000313" key="3">
    <source>
        <dbReference type="EMBL" id="KKQ18749.1"/>
    </source>
</evidence>
<dbReference type="GO" id="GO:0009432">
    <property type="term" value="P:SOS response"/>
    <property type="evidence" value="ECO:0007669"/>
    <property type="project" value="TreeGrafter"/>
</dbReference>
<dbReference type="GO" id="GO:0046872">
    <property type="term" value="F:metal ion binding"/>
    <property type="evidence" value="ECO:0007669"/>
    <property type="project" value="InterPro"/>
</dbReference>
<protein>
    <submittedName>
        <fullName evidence="3">ATP-grasp domain protein</fullName>
    </submittedName>
</protein>
<dbReference type="Pfam" id="PF15632">
    <property type="entry name" value="ATPgrasp_Ter"/>
    <property type="match status" value="1"/>
</dbReference>
<dbReference type="AlphaFoldDB" id="A0A0G0I3B5"/>
<accession>A0A0G0I3B5</accession>
<evidence type="ECO:0000313" key="4">
    <source>
        <dbReference type="Proteomes" id="UP000034508"/>
    </source>
</evidence>
<dbReference type="Proteomes" id="UP000034508">
    <property type="component" value="Unassembled WGS sequence"/>
</dbReference>
<evidence type="ECO:0000259" key="2">
    <source>
        <dbReference type="PROSITE" id="PS50975"/>
    </source>
</evidence>
<dbReference type="PANTHER" id="PTHR21621">
    <property type="entry name" value="RIBOSOMAL PROTEIN S6 MODIFICATION PROTEIN"/>
    <property type="match status" value="1"/>
</dbReference>
<organism evidence="3 4">
    <name type="scientific">Berkelbacteria bacterium GW2011_GWA1_36_9</name>
    <dbReference type="NCBI Taxonomy" id="1618331"/>
    <lineage>
        <taxon>Bacteria</taxon>
        <taxon>Candidatus Berkelbacteria</taxon>
    </lineage>
</organism>
<name>A0A0G0I3B5_9BACT</name>
<dbReference type="Pfam" id="PF21360">
    <property type="entry name" value="PylC-like_N"/>
    <property type="match status" value="1"/>
</dbReference>
<sequence>MSKKIRVLITGAGGGNVGIQVMDALKLAKNSYYIVTTNVEAQKTGLYEGDIGYLVPPASHIDYIPKLLKIAKKEGIQVIISGSEPEMMVMSKNRTAFEKKDILVLINSEIVIDTCQDKYQTMQFLEENKFLYPKFTVLKKNTLPLGFSFPVVVKPSKGGGGSKNVFIARNTKELIFYRQLFAQQNLIMLIQEYIGTADEEYTVGVLTDFKGNLIESIALKRIVSGTLSKLIELKDLPPRQNQSLVLSSGISQGFVDDYYDVRKYCEKIAQQLHSTGPLNIQCRKTKQGIYTMEINPRFSGTTSIRALLGFNEPDILIRKNLLGEKINQVKYKKGLVLREFRMKYIDFNQLKKINKQKYLIN</sequence>
<proteinExistence type="predicted"/>
<dbReference type="PANTHER" id="PTHR21621:SF0">
    <property type="entry name" value="BETA-CITRYLGLUTAMATE SYNTHASE B-RELATED"/>
    <property type="match status" value="1"/>
</dbReference>
<keyword evidence="1" id="KW-0067">ATP-binding</keyword>
<dbReference type="InterPro" id="IPR048764">
    <property type="entry name" value="PylC_N"/>
</dbReference>
<dbReference type="InterPro" id="IPR013815">
    <property type="entry name" value="ATP_grasp_subdomain_1"/>
</dbReference>
<dbReference type="GO" id="GO:0005524">
    <property type="term" value="F:ATP binding"/>
    <property type="evidence" value="ECO:0007669"/>
    <property type="project" value="UniProtKB-UniRule"/>
</dbReference>
<dbReference type="NCBIfam" id="NF009402">
    <property type="entry name" value="PRK12767.1-1"/>
    <property type="match status" value="1"/>
</dbReference>
<dbReference type="Gene3D" id="3.30.470.20">
    <property type="entry name" value="ATP-grasp fold, B domain"/>
    <property type="match status" value="1"/>
</dbReference>
<dbReference type="InterPro" id="IPR013651">
    <property type="entry name" value="ATP-grasp_RimK-type"/>
</dbReference>